<name>A0A328BUM9_9PAST</name>
<keyword evidence="16" id="KW-1185">Reference proteome</keyword>
<dbReference type="InterPro" id="IPR040131">
    <property type="entry name" value="MnmG_N"/>
</dbReference>
<evidence type="ECO:0000256" key="10">
    <source>
        <dbReference type="ARBA" id="ARBA00025948"/>
    </source>
</evidence>
<evidence type="ECO:0000256" key="7">
    <source>
        <dbReference type="ARBA" id="ARBA00022694"/>
    </source>
</evidence>
<comment type="subcellular location">
    <subcellularLocation>
        <location evidence="12">Cytoplasm</location>
    </subcellularLocation>
</comment>
<dbReference type="FunFam" id="3.50.50.60:FF:000002">
    <property type="entry name" value="tRNA uridine 5-carboxymethylaminomethyl modification enzyme MnmG"/>
    <property type="match status" value="1"/>
</dbReference>
<dbReference type="SUPFAM" id="SSF51905">
    <property type="entry name" value="FAD/NAD(P)-binding domain"/>
    <property type="match status" value="1"/>
</dbReference>
<keyword evidence="5 12" id="KW-0963">Cytoplasm</keyword>
<evidence type="ECO:0000256" key="8">
    <source>
        <dbReference type="ARBA" id="ARBA00022827"/>
    </source>
</evidence>
<gene>
    <name evidence="12" type="primary">mnmG</name>
    <name evidence="12" type="synonym">gidA</name>
    <name evidence="15" type="ORF">C5N92_10500</name>
</gene>
<dbReference type="InterPro" id="IPR049312">
    <property type="entry name" value="GIDA_C_N"/>
</dbReference>
<feature type="domain" description="tRNA uridine 5-carboxymethylaminomethyl modification enzyme C-terminal subdomain" evidence="14">
    <location>
        <begin position="546"/>
        <end position="617"/>
    </location>
</feature>
<proteinExistence type="inferred from homology"/>
<comment type="caution">
    <text evidence="15">The sequence shown here is derived from an EMBL/GenBank/DDBJ whole genome shotgun (WGS) entry which is preliminary data.</text>
</comment>
<evidence type="ECO:0000256" key="11">
    <source>
        <dbReference type="ARBA" id="ARBA00031800"/>
    </source>
</evidence>
<dbReference type="HAMAP" id="MF_00129">
    <property type="entry name" value="MnmG_GidA"/>
    <property type="match status" value="1"/>
</dbReference>
<dbReference type="PROSITE" id="PS01280">
    <property type="entry name" value="GIDA_1"/>
    <property type="match status" value="1"/>
</dbReference>
<keyword evidence="13" id="KW-0175">Coiled coil</keyword>
<dbReference type="InterPro" id="IPR004416">
    <property type="entry name" value="MnmG"/>
</dbReference>
<keyword evidence="6 12" id="KW-0285">Flavoprotein</keyword>
<comment type="subunit">
    <text evidence="10 12">Homodimer. Heterotetramer of two MnmE and two MnmG subunits.</text>
</comment>
<evidence type="ECO:0000256" key="12">
    <source>
        <dbReference type="HAMAP-Rule" id="MF_00129"/>
    </source>
</evidence>
<evidence type="ECO:0000313" key="15">
    <source>
        <dbReference type="EMBL" id="RAL17883.1"/>
    </source>
</evidence>
<organism evidence="15 16">
    <name type="scientific">Glaesserella australis</name>
    <dbReference type="NCBI Taxonomy" id="2094024"/>
    <lineage>
        <taxon>Bacteria</taxon>
        <taxon>Pseudomonadati</taxon>
        <taxon>Pseudomonadota</taxon>
        <taxon>Gammaproteobacteria</taxon>
        <taxon>Pasteurellales</taxon>
        <taxon>Pasteurellaceae</taxon>
        <taxon>Glaesserella</taxon>
    </lineage>
</organism>
<evidence type="ECO:0000256" key="9">
    <source>
        <dbReference type="ARBA" id="ARBA00023027"/>
    </source>
</evidence>
<protein>
    <recommendedName>
        <fullName evidence="4 12">tRNA uridine 5-carboxymethylaminomethyl modification enzyme MnmG</fullName>
    </recommendedName>
    <alternativeName>
        <fullName evidence="11 12">Glucose-inhibited division protein A</fullName>
    </alternativeName>
</protein>
<comment type="similarity">
    <text evidence="3 12">Belongs to the MnmG family.</text>
</comment>
<feature type="coiled-coil region" evidence="13">
    <location>
        <begin position="463"/>
        <end position="490"/>
    </location>
</feature>
<evidence type="ECO:0000259" key="14">
    <source>
        <dbReference type="SMART" id="SM01228"/>
    </source>
</evidence>
<comment type="cofactor">
    <cofactor evidence="1 12">
        <name>FAD</name>
        <dbReference type="ChEBI" id="CHEBI:57692"/>
    </cofactor>
</comment>
<dbReference type="Gene3D" id="3.50.50.60">
    <property type="entry name" value="FAD/NAD(P)-binding domain"/>
    <property type="match status" value="2"/>
</dbReference>
<evidence type="ECO:0000313" key="16">
    <source>
        <dbReference type="Proteomes" id="UP000248689"/>
    </source>
</evidence>
<evidence type="ECO:0000256" key="1">
    <source>
        <dbReference type="ARBA" id="ARBA00001974"/>
    </source>
</evidence>
<accession>A0A328BUM9</accession>
<keyword evidence="9 12" id="KW-0520">NAD</keyword>
<dbReference type="InterPro" id="IPR020595">
    <property type="entry name" value="MnmG-rel_CS"/>
</dbReference>
<dbReference type="FunFam" id="1.10.10.1800:FF:000001">
    <property type="entry name" value="tRNA uridine 5-carboxymethylaminomethyl modification enzyme MnmG"/>
    <property type="match status" value="1"/>
</dbReference>
<dbReference type="Pfam" id="PF01134">
    <property type="entry name" value="GIDA"/>
    <property type="match status" value="1"/>
</dbReference>
<dbReference type="SMART" id="SM01228">
    <property type="entry name" value="GIDA_assoc_3"/>
    <property type="match status" value="1"/>
</dbReference>
<dbReference type="NCBIfam" id="TIGR00136">
    <property type="entry name" value="mnmG_gidA"/>
    <property type="match status" value="1"/>
</dbReference>
<feature type="binding site" evidence="12">
    <location>
        <begin position="13"/>
        <end position="18"/>
    </location>
    <ligand>
        <name>FAD</name>
        <dbReference type="ChEBI" id="CHEBI:57692"/>
    </ligand>
</feature>
<comment type="function">
    <text evidence="2 12">NAD-binding protein involved in the addition of a carboxymethylaminomethyl (cmnm) group at the wobble position (U34) of certain tRNAs, forming tRNA-cmnm(5)s(2)U34.</text>
</comment>
<dbReference type="InterPro" id="IPR044920">
    <property type="entry name" value="MnmG_C_subdom_sf"/>
</dbReference>
<dbReference type="Proteomes" id="UP000248689">
    <property type="component" value="Unassembled WGS sequence"/>
</dbReference>
<dbReference type="GO" id="GO:0050660">
    <property type="term" value="F:flavin adenine dinucleotide binding"/>
    <property type="evidence" value="ECO:0007669"/>
    <property type="project" value="UniProtKB-UniRule"/>
</dbReference>
<evidence type="ECO:0000256" key="4">
    <source>
        <dbReference type="ARBA" id="ARBA00020461"/>
    </source>
</evidence>
<dbReference type="GO" id="GO:0002098">
    <property type="term" value="P:tRNA wobble uridine modification"/>
    <property type="evidence" value="ECO:0007669"/>
    <property type="project" value="InterPro"/>
</dbReference>
<dbReference type="Pfam" id="PF21680">
    <property type="entry name" value="GIDA_C_1st"/>
    <property type="match status" value="1"/>
</dbReference>
<keyword evidence="8 12" id="KW-0274">FAD</keyword>
<dbReference type="RefSeq" id="WP_111750803.1">
    <property type="nucleotide sequence ID" value="NZ_PTPX01000020.1"/>
</dbReference>
<dbReference type="AlphaFoldDB" id="A0A328BUM9"/>
<evidence type="ECO:0000256" key="3">
    <source>
        <dbReference type="ARBA" id="ARBA00007653"/>
    </source>
</evidence>
<feature type="binding site" evidence="12">
    <location>
        <begin position="273"/>
        <end position="287"/>
    </location>
    <ligand>
        <name>NAD(+)</name>
        <dbReference type="ChEBI" id="CHEBI:57540"/>
    </ligand>
</feature>
<dbReference type="GO" id="GO:0005829">
    <property type="term" value="C:cytosol"/>
    <property type="evidence" value="ECO:0007669"/>
    <property type="project" value="TreeGrafter"/>
</dbReference>
<comment type="caution">
    <text evidence="12">Lacks conserved residue(s) required for the propagation of feature annotation.</text>
</comment>
<dbReference type="GO" id="GO:0030488">
    <property type="term" value="P:tRNA methylation"/>
    <property type="evidence" value="ECO:0007669"/>
    <property type="project" value="TreeGrafter"/>
</dbReference>
<dbReference type="OrthoDB" id="9815560at2"/>
<dbReference type="PROSITE" id="PS01281">
    <property type="entry name" value="GIDA_2"/>
    <property type="match status" value="1"/>
</dbReference>
<reference evidence="16" key="1">
    <citation type="submission" date="2018-02" db="EMBL/GenBank/DDBJ databases">
        <title>Glaesserella australis sp. nov., isolated from the lungs of pigs.</title>
        <authorList>
            <person name="Turni C."/>
            <person name="Christensen H."/>
        </authorList>
    </citation>
    <scope>NUCLEOTIDE SEQUENCE [LARGE SCALE GENOMIC DNA]</scope>
    <source>
        <strain evidence="16">HS4635</strain>
    </source>
</reference>
<dbReference type="PANTHER" id="PTHR11806:SF0">
    <property type="entry name" value="PROTEIN MTO1 HOMOLOG, MITOCHONDRIAL"/>
    <property type="match status" value="1"/>
</dbReference>
<dbReference type="InterPro" id="IPR026904">
    <property type="entry name" value="MnmG_C"/>
</dbReference>
<evidence type="ECO:0000256" key="2">
    <source>
        <dbReference type="ARBA" id="ARBA00003717"/>
    </source>
</evidence>
<dbReference type="PANTHER" id="PTHR11806">
    <property type="entry name" value="GLUCOSE INHIBITED DIVISION PROTEIN A"/>
    <property type="match status" value="1"/>
</dbReference>
<keyword evidence="7 12" id="KW-0819">tRNA processing</keyword>
<dbReference type="InterPro" id="IPR002218">
    <property type="entry name" value="MnmG-rel"/>
</dbReference>
<dbReference type="EMBL" id="PTPX01000020">
    <property type="protein sequence ID" value="RAL17883.1"/>
    <property type="molecule type" value="Genomic_DNA"/>
</dbReference>
<evidence type="ECO:0000256" key="6">
    <source>
        <dbReference type="ARBA" id="ARBA00022630"/>
    </source>
</evidence>
<dbReference type="Gene3D" id="1.10.150.570">
    <property type="entry name" value="GidA associated domain, C-terminal subdomain"/>
    <property type="match status" value="1"/>
</dbReference>
<dbReference type="FunFam" id="1.10.150.570:FF:000001">
    <property type="entry name" value="tRNA uridine 5-carboxymethylaminomethyl modification enzyme MnmG"/>
    <property type="match status" value="1"/>
</dbReference>
<dbReference type="InterPro" id="IPR047001">
    <property type="entry name" value="MnmG_C_subdom"/>
</dbReference>
<sequence>MIYREIYDVIVVGGGHAGTEAALAPARMGIKTLLLTHNVDTLGQMSCNPAIGGIGKGHLVKEIDAMGGLMATATDKAGIQFRTLNSSKGPAVRATRAQADRVLYRQAVRTALENQPNLDIFQQEVVDILVENNRAVGAVTKMGLTFKAKAVILTAGTFLAGKIHIGLDNYAGGRAGDPAATMLADRLRDLNLCVDRLKTGTPPRLDARTINFDVLAKQHGDDVLPVMSFMGSVEQHPRQIPCYITHTNEQTHDLIRNSLDRSPMYTGIIEGIGPRYCPSIEDKVMRFSDRNSHQIYLEPEGLTTIEVYPNGISTSLPFDVQMGIVNSMKGLENTRIIKPGYAIEYDYFDPRDLKPTLETKAIDGLFFAGQINGTTGYEEAAAQGLLAGINAGLQVQGKDAWFPTRDLAYTGVLVDDLCTLGTKEPYRVFTSRAEYRLLLREDNADARLTPIAQQFGLIDEARWARFNEKMENIEKEKARLKQTWAHLQMANLAEVNALLNSPLAREACGEDLIRRPEVTYQALTQIEPFAPAIEDKEAAEQVEISIKYQGYIEHQQQEIERHKRHENTQIPAEFDYDKVESLSNEVRAKLMQHRPVSIGQASRISGITPAAISILLVNLKKQGMLKRGEL</sequence>
<dbReference type="FunFam" id="3.50.50.60:FF:000010">
    <property type="entry name" value="tRNA uridine 5-carboxymethylaminomethyl modification enzyme MnmG"/>
    <property type="match status" value="1"/>
</dbReference>
<dbReference type="Pfam" id="PF13932">
    <property type="entry name" value="SAM_GIDA_C"/>
    <property type="match status" value="1"/>
</dbReference>
<dbReference type="InterPro" id="IPR036188">
    <property type="entry name" value="FAD/NAD-bd_sf"/>
</dbReference>
<evidence type="ECO:0000256" key="5">
    <source>
        <dbReference type="ARBA" id="ARBA00022490"/>
    </source>
</evidence>
<dbReference type="Gene3D" id="1.10.10.1800">
    <property type="entry name" value="tRNA uridine 5-carboxymethylaminomethyl modification enzyme MnmG/GidA"/>
    <property type="match status" value="1"/>
</dbReference>
<evidence type="ECO:0000256" key="13">
    <source>
        <dbReference type="SAM" id="Coils"/>
    </source>
</evidence>